<sequence length="78" mass="8627">MDSKSKGLLLYHKPFLVKNIVWSPQLGSMLKAQNLITESMLLDIEREIASSSHGLGYRETPAATQQDSLGAWLLLGEV</sequence>
<reference evidence="1 2" key="1">
    <citation type="journal article" date="2021" name="Elife">
        <title>Chloroplast acquisition without the gene transfer in kleptoplastic sea slugs, Plakobranchus ocellatus.</title>
        <authorList>
            <person name="Maeda T."/>
            <person name="Takahashi S."/>
            <person name="Yoshida T."/>
            <person name="Shimamura S."/>
            <person name="Takaki Y."/>
            <person name="Nagai Y."/>
            <person name="Toyoda A."/>
            <person name="Suzuki Y."/>
            <person name="Arimoto A."/>
            <person name="Ishii H."/>
            <person name="Satoh N."/>
            <person name="Nishiyama T."/>
            <person name="Hasebe M."/>
            <person name="Maruyama T."/>
            <person name="Minagawa J."/>
            <person name="Obokata J."/>
            <person name="Shigenobu S."/>
        </authorList>
    </citation>
    <scope>NUCLEOTIDE SEQUENCE [LARGE SCALE GENOMIC DNA]</scope>
</reference>
<evidence type="ECO:0000313" key="1">
    <source>
        <dbReference type="EMBL" id="GFR77962.1"/>
    </source>
</evidence>
<gene>
    <name evidence="1" type="ORF">ElyMa_002249900</name>
</gene>
<proteinExistence type="predicted"/>
<accession>A0AAV4FWX5</accession>
<evidence type="ECO:0000313" key="2">
    <source>
        <dbReference type="Proteomes" id="UP000762676"/>
    </source>
</evidence>
<name>A0AAV4FWX5_9GAST</name>
<protein>
    <submittedName>
        <fullName evidence="1">Uncharacterized protein</fullName>
    </submittedName>
</protein>
<keyword evidence="2" id="KW-1185">Reference proteome</keyword>
<comment type="caution">
    <text evidence="1">The sequence shown here is derived from an EMBL/GenBank/DDBJ whole genome shotgun (WGS) entry which is preliminary data.</text>
</comment>
<dbReference type="EMBL" id="BMAT01004678">
    <property type="protein sequence ID" value="GFR77962.1"/>
    <property type="molecule type" value="Genomic_DNA"/>
</dbReference>
<dbReference type="AlphaFoldDB" id="A0AAV4FWX5"/>
<dbReference type="Proteomes" id="UP000762676">
    <property type="component" value="Unassembled WGS sequence"/>
</dbReference>
<organism evidence="1 2">
    <name type="scientific">Elysia marginata</name>
    <dbReference type="NCBI Taxonomy" id="1093978"/>
    <lineage>
        <taxon>Eukaryota</taxon>
        <taxon>Metazoa</taxon>
        <taxon>Spiralia</taxon>
        <taxon>Lophotrochozoa</taxon>
        <taxon>Mollusca</taxon>
        <taxon>Gastropoda</taxon>
        <taxon>Heterobranchia</taxon>
        <taxon>Euthyneura</taxon>
        <taxon>Panpulmonata</taxon>
        <taxon>Sacoglossa</taxon>
        <taxon>Placobranchoidea</taxon>
        <taxon>Plakobranchidae</taxon>
        <taxon>Elysia</taxon>
    </lineage>
</organism>